<gene>
    <name evidence="9" type="ORF">STRIP9103_09169</name>
</gene>
<dbReference type="Proteomes" id="UP000010411">
    <property type="component" value="Unassembled WGS sequence"/>
</dbReference>
<proteinExistence type="inferred from homology"/>
<dbReference type="SMART" id="SM00862">
    <property type="entry name" value="Trans_reg_C"/>
    <property type="match status" value="1"/>
</dbReference>
<evidence type="ECO:0000256" key="5">
    <source>
        <dbReference type="ARBA" id="ARBA00023163"/>
    </source>
</evidence>
<evidence type="ECO:0000259" key="8">
    <source>
        <dbReference type="PROSITE" id="PS51755"/>
    </source>
</evidence>
<dbReference type="InterPro" id="IPR019734">
    <property type="entry name" value="TPR_rpt"/>
</dbReference>
<dbReference type="InterPro" id="IPR011990">
    <property type="entry name" value="TPR-like_helical_dom_sf"/>
</dbReference>
<name>L1KLE7_9ACTN</name>
<keyword evidence="2" id="KW-0902">Two-component regulatory system</keyword>
<dbReference type="Gene3D" id="1.25.40.10">
    <property type="entry name" value="Tetratricopeptide repeat domain"/>
    <property type="match status" value="2"/>
</dbReference>
<dbReference type="SMART" id="SM00028">
    <property type="entry name" value="TPR"/>
    <property type="match status" value="5"/>
</dbReference>
<reference evidence="9 10" key="1">
    <citation type="submission" date="2012-11" db="EMBL/GenBank/DDBJ databases">
        <authorList>
            <person name="Huguet-Tapia J.C."/>
            <person name="Durkin A.S."/>
            <person name="Pettis G.S."/>
            <person name="Badger J.H."/>
        </authorList>
    </citation>
    <scope>NUCLEOTIDE SEQUENCE [LARGE SCALE GENOMIC DNA]</scope>
    <source>
        <strain evidence="9 10">91-03</strain>
    </source>
</reference>
<dbReference type="InterPro" id="IPR036388">
    <property type="entry name" value="WH-like_DNA-bd_sf"/>
</dbReference>
<dbReference type="InterPro" id="IPR027417">
    <property type="entry name" value="P-loop_NTPase"/>
</dbReference>
<dbReference type="InterPro" id="IPR051677">
    <property type="entry name" value="AfsR-DnrI-RedD_regulator"/>
</dbReference>
<evidence type="ECO:0000313" key="9">
    <source>
        <dbReference type="EMBL" id="EKX61422.1"/>
    </source>
</evidence>
<sequence length="1070" mass="114963">MMFFGRCGPSGVGRFLFRVRRGGVPVRFAVLGSLTTVDDDGVTVVVGGPKPRALLAVLLLEPNRTVPLDTVRAALWGEDPPPTATASLHNHVARLRRSLRDADGIRLRTMTHGLQLRVDEGELDRDVFEGQVRRAQEARNRGDWEAAERDADAALALWRGAPFADVPALAGHPVVTLLQEQRLQALECRFEALLHLDRLDGLAAELGSLVKEHPFRETLHRQLMLVLGRTDRQAEALALFRSLRRTLVEELGVEPGPAVQEAHREVLRSAAVRHREPPTPAAPFADPVADPWTLPAGEPPRPAQRLSAGTPPRPAQRLSAGTPPRPAQHPSTGTSARPAQHPSSGTPPRPARHLSAATPPRLAQLPAPPGGFVGRAEHIAEIRCELEADRSRTALAVISGMPGVGKTGLALHIAEQLRHAFPDGQLYLNLHGATPGVAPLAPADALAVLLHGLGVDARRIPSDVAAGSALLRSTLAPTRTLLVLDDAASVSQVRPLLPAGAGCAVLLTSRQPLATLGASTHVRLDPLSPQDSALLLERASGRSWAATDAEAVARLVALCGHLPLALRVCAARLRSRRTLPVEKLAERLARQEDRLDHLELEDLSVRRSLMAAHEALLGSGDPRDGDAATALVLIGALDLPEYGAPLMATAMDSTERSAEQALDRLVEVALLQEAGWGRYVPHDLVRDFARELAARPGAHPENADAVERSLRWYQRRLARCAATLRPHPGRVPEQPGGGTAFVDAAAALAWGDTEAANLLFLAGSGGHGRLGPTRTLDLINTLFPYLHDRGRVRDLERLTRHAITLARASGNTAAEGRALGHLASAHYSVGRVRQALLLLDEAVELSEHLSDDVARMRHLGNRAALLRELGRDTDARTTLARCLALRPDTLAPGEEAILLGHQGYVAELTDPRSALSFHLRSRELARQAGSAVIEQVALCNTGRTHLALGEPAQALRRFDEALRVMASGAAHWNAERETRLGRAQALRELGRLAPAREACGELLEETTARGDSYGRGLAEYEYGHVLRALGNEQEALTRWNSALSALDGTDAQVLTDLRTLTATATTTADS</sequence>
<feature type="compositionally biased region" description="Low complexity" evidence="7">
    <location>
        <begin position="282"/>
        <end position="291"/>
    </location>
</feature>
<feature type="region of interest" description="Disordered" evidence="7">
    <location>
        <begin position="274"/>
        <end position="355"/>
    </location>
</feature>
<dbReference type="SUPFAM" id="SSF48452">
    <property type="entry name" value="TPR-like"/>
    <property type="match status" value="2"/>
</dbReference>
<dbReference type="PROSITE" id="PS51755">
    <property type="entry name" value="OMPR_PHOB"/>
    <property type="match status" value="1"/>
</dbReference>
<accession>L1KLE7</accession>
<organism evidence="9 10">
    <name type="scientific">Streptomyces ipomoeae 91-03</name>
    <dbReference type="NCBI Taxonomy" id="698759"/>
    <lineage>
        <taxon>Bacteria</taxon>
        <taxon>Bacillati</taxon>
        <taxon>Actinomycetota</taxon>
        <taxon>Actinomycetes</taxon>
        <taxon>Kitasatosporales</taxon>
        <taxon>Streptomycetaceae</taxon>
        <taxon>Streptomyces</taxon>
    </lineage>
</organism>
<evidence type="ECO:0000313" key="10">
    <source>
        <dbReference type="Proteomes" id="UP000010411"/>
    </source>
</evidence>
<comment type="caution">
    <text evidence="9">The sequence shown here is derived from an EMBL/GenBank/DDBJ whole genome shotgun (WGS) entry which is preliminary data.</text>
</comment>
<evidence type="ECO:0000256" key="6">
    <source>
        <dbReference type="PROSITE-ProRule" id="PRU01091"/>
    </source>
</evidence>
<keyword evidence="10" id="KW-1185">Reference proteome</keyword>
<dbReference type="AlphaFoldDB" id="L1KLE7"/>
<dbReference type="PATRIC" id="fig|698759.3.peg.7886"/>
<dbReference type="CDD" id="cd15831">
    <property type="entry name" value="BTAD"/>
    <property type="match status" value="1"/>
</dbReference>
<feature type="compositionally biased region" description="Polar residues" evidence="7">
    <location>
        <begin position="329"/>
        <end position="346"/>
    </location>
</feature>
<dbReference type="SMART" id="SM01043">
    <property type="entry name" value="BTAD"/>
    <property type="match status" value="1"/>
</dbReference>
<dbReference type="Gene3D" id="1.10.10.10">
    <property type="entry name" value="Winged helix-like DNA-binding domain superfamily/Winged helix DNA-binding domain"/>
    <property type="match status" value="1"/>
</dbReference>
<dbReference type="Pfam" id="PF00486">
    <property type="entry name" value="Trans_reg_C"/>
    <property type="match status" value="1"/>
</dbReference>
<dbReference type="GO" id="GO:0003677">
    <property type="term" value="F:DNA binding"/>
    <property type="evidence" value="ECO:0007669"/>
    <property type="project" value="UniProtKB-UniRule"/>
</dbReference>
<dbReference type="SUPFAM" id="SSF46894">
    <property type="entry name" value="C-terminal effector domain of the bipartite response regulators"/>
    <property type="match status" value="1"/>
</dbReference>
<dbReference type="InterPro" id="IPR016032">
    <property type="entry name" value="Sig_transdc_resp-reg_C-effctor"/>
</dbReference>
<evidence type="ECO:0000256" key="1">
    <source>
        <dbReference type="ARBA" id="ARBA00005820"/>
    </source>
</evidence>
<dbReference type="InterPro" id="IPR005158">
    <property type="entry name" value="BTAD"/>
</dbReference>
<dbReference type="Pfam" id="PF03704">
    <property type="entry name" value="BTAD"/>
    <property type="match status" value="1"/>
</dbReference>
<evidence type="ECO:0000256" key="4">
    <source>
        <dbReference type="ARBA" id="ARBA00023125"/>
    </source>
</evidence>
<feature type="DNA-binding region" description="OmpR/PhoB-type" evidence="6">
    <location>
        <begin position="17"/>
        <end position="120"/>
    </location>
</feature>
<dbReference type="EMBL" id="AEJC01000599">
    <property type="protein sequence ID" value="EKX61422.1"/>
    <property type="molecule type" value="Genomic_DNA"/>
</dbReference>
<dbReference type="PANTHER" id="PTHR35807">
    <property type="entry name" value="TRANSCRIPTIONAL REGULATOR REDD-RELATED"/>
    <property type="match status" value="1"/>
</dbReference>
<dbReference type="PRINTS" id="PR00364">
    <property type="entry name" value="DISEASERSIST"/>
</dbReference>
<protein>
    <submittedName>
        <fullName evidence="9">Tetratricopeptide repeat protein</fullName>
    </submittedName>
</protein>
<dbReference type="GO" id="GO:0000160">
    <property type="term" value="P:phosphorelay signal transduction system"/>
    <property type="evidence" value="ECO:0007669"/>
    <property type="project" value="UniProtKB-KW"/>
</dbReference>
<evidence type="ECO:0000256" key="2">
    <source>
        <dbReference type="ARBA" id="ARBA00023012"/>
    </source>
</evidence>
<keyword evidence="3" id="KW-0805">Transcription regulation</keyword>
<keyword evidence="5" id="KW-0804">Transcription</keyword>
<feature type="domain" description="OmpR/PhoB-type" evidence="8">
    <location>
        <begin position="17"/>
        <end position="120"/>
    </location>
</feature>
<evidence type="ECO:0000256" key="7">
    <source>
        <dbReference type="SAM" id="MobiDB-lite"/>
    </source>
</evidence>
<evidence type="ECO:0000256" key="3">
    <source>
        <dbReference type="ARBA" id="ARBA00023015"/>
    </source>
</evidence>
<dbReference type="PANTHER" id="PTHR35807:SF1">
    <property type="entry name" value="TRANSCRIPTIONAL REGULATOR REDD"/>
    <property type="match status" value="1"/>
</dbReference>
<dbReference type="InterPro" id="IPR001867">
    <property type="entry name" value="OmpR/PhoB-type_DNA-bd"/>
</dbReference>
<dbReference type="Gene3D" id="3.40.50.300">
    <property type="entry name" value="P-loop containing nucleotide triphosphate hydrolases"/>
    <property type="match status" value="1"/>
</dbReference>
<dbReference type="GO" id="GO:0043531">
    <property type="term" value="F:ADP binding"/>
    <property type="evidence" value="ECO:0007669"/>
    <property type="project" value="InterPro"/>
</dbReference>
<dbReference type="GO" id="GO:0006355">
    <property type="term" value="P:regulation of DNA-templated transcription"/>
    <property type="evidence" value="ECO:0007669"/>
    <property type="project" value="InterPro"/>
</dbReference>
<comment type="similarity">
    <text evidence="1">Belongs to the AfsR/DnrI/RedD regulatory family.</text>
</comment>
<dbReference type="SUPFAM" id="SSF52540">
    <property type="entry name" value="P-loop containing nucleoside triphosphate hydrolases"/>
    <property type="match status" value="1"/>
</dbReference>
<keyword evidence="4 6" id="KW-0238">DNA-binding</keyword>